<protein>
    <submittedName>
        <fullName evidence="6">Cullin, conserved site-containing protein</fullName>
    </submittedName>
</protein>
<reference evidence="6" key="1">
    <citation type="journal article" date="2022" name="Int. J. Mol. Sci.">
        <title>Draft Genome of Tanacetum Coccineum: Genomic Comparison of Closely Related Tanacetum-Family Plants.</title>
        <authorList>
            <person name="Yamashiro T."/>
            <person name="Shiraishi A."/>
            <person name="Nakayama K."/>
            <person name="Satake H."/>
        </authorList>
    </citation>
    <scope>NUCLEOTIDE SEQUENCE</scope>
</reference>
<accession>A0ABQ4YST2</accession>
<feature type="region of interest" description="Disordered" evidence="4">
    <location>
        <begin position="149"/>
        <end position="175"/>
    </location>
</feature>
<keyword evidence="1" id="KW-0479">Metal-binding</keyword>
<evidence type="ECO:0000256" key="3">
    <source>
        <dbReference type="ARBA" id="ARBA00022833"/>
    </source>
</evidence>
<gene>
    <name evidence="6" type="ORF">Tco_0747464</name>
</gene>
<dbReference type="Pfam" id="PF07496">
    <property type="entry name" value="zf-CW"/>
    <property type="match status" value="1"/>
</dbReference>
<dbReference type="PROSITE" id="PS51050">
    <property type="entry name" value="ZF_CW"/>
    <property type="match status" value="1"/>
</dbReference>
<dbReference type="InterPro" id="IPR011124">
    <property type="entry name" value="Znf_CW"/>
</dbReference>
<dbReference type="PANTHER" id="PTHR46524:SF7">
    <property type="entry name" value="CW-TYPE ZINC FINGER"/>
    <property type="match status" value="1"/>
</dbReference>
<dbReference type="PANTHER" id="PTHR46524">
    <property type="entry name" value="CW-TYPE ZINC FINGER"/>
    <property type="match status" value="1"/>
</dbReference>
<evidence type="ECO:0000259" key="5">
    <source>
        <dbReference type="PROSITE" id="PS51050"/>
    </source>
</evidence>
<sequence>MSGPANPSEQNSLRLRIKVGSDKPVRKNYEIYSGLGLLLSPSSSTGNDSEDIVGSTIESPGCVLRSKGKLSKVSVTVKADKEAQKNIVPVKKGETNGECVKDELFSLDFTSKESRESVKRVQMSNNEETRPMTVAKRLSLDSKRSSKGSTALSVCKTEPDVSKHTTVHSEKKQGIEELPSKRKNKLTGVQSIGISSLGAIKDKSAMQTEVALAEAASHDNWVACDQCNAWRLLPIGITADNLPENWWCSKSTWLPGKNYCDVSEDETTQAVREMNFKISSQNHVIGDTYHANSNANSE</sequence>
<evidence type="ECO:0000256" key="4">
    <source>
        <dbReference type="SAM" id="MobiDB-lite"/>
    </source>
</evidence>
<proteinExistence type="predicted"/>
<organism evidence="6 7">
    <name type="scientific">Tanacetum coccineum</name>
    <dbReference type="NCBI Taxonomy" id="301880"/>
    <lineage>
        <taxon>Eukaryota</taxon>
        <taxon>Viridiplantae</taxon>
        <taxon>Streptophyta</taxon>
        <taxon>Embryophyta</taxon>
        <taxon>Tracheophyta</taxon>
        <taxon>Spermatophyta</taxon>
        <taxon>Magnoliopsida</taxon>
        <taxon>eudicotyledons</taxon>
        <taxon>Gunneridae</taxon>
        <taxon>Pentapetalae</taxon>
        <taxon>asterids</taxon>
        <taxon>campanulids</taxon>
        <taxon>Asterales</taxon>
        <taxon>Asteraceae</taxon>
        <taxon>Asteroideae</taxon>
        <taxon>Anthemideae</taxon>
        <taxon>Anthemidinae</taxon>
        <taxon>Tanacetum</taxon>
    </lineage>
</organism>
<reference evidence="6" key="2">
    <citation type="submission" date="2022-01" db="EMBL/GenBank/DDBJ databases">
        <authorList>
            <person name="Yamashiro T."/>
            <person name="Shiraishi A."/>
            <person name="Satake H."/>
            <person name="Nakayama K."/>
        </authorList>
    </citation>
    <scope>NUCLEOTIDE SEQUENCE</scope>
</reference>
<evidence type="ECO:0000256" key="2">
    <source>
        <dbReference type="ARBA" id="ARBA00022771"/>
    </source>
</evidence>
<feature type="domain" description="CW-type" evidence="5">
    <location>
        <begin position="215"/>
        <end position="268"/>
    </location>
</feature>
<dbReference type="EMBL" id="BQNB010010708">
    <property type="protein sequence ID" value="GJS80923.1"/>
    <property type="molecule type" value="Genomic_DNA"/>
</dbReference>
<dbReference type="Gene3D" id="3.30.40.100">
    <property type="match status" value="1"/>
</dbReference>
<feature type="compositionally biased region" description="Basic and acidic residues" evidence="4">
    <location>
        <begin position="157"/>
        <end position="175"/>
    </location>
</feature>
<name>A0ABQ4YST2_9ASTR</name>
<dbReference type="InterPro" id="IPR055300">
    <property type="entry name" value="CWZF3/5/7"/>
</dbReference>
<keyword evidence="2" id="KW-0863">Zinc-finger</keyword>
<keyword evidence="7" id="KW-1185">Reference proteome</keyword>
<evidence type="ECO:0000313" key="6">
    <source>
        <dbReference type="EMBL" id="GJS80923.1"/>
    </source>
</evidence>
<evidence type="ECO:0000256" key="1">
    <source>
        <dbReference type="ARBA" id="ARBA00022723"/>
    </source>
</evidence>
<keyword evidence="3" id="KW-0862">Zinc</keyword>
<dbReference type="Proteomes" id="UP001151760">
    <property type="component" value="Unassembled WGS sequence"/>
</dbReference>
<comment type="caution">
    <text evidence="6">The sequence shown here is derived from an EMBL/GenBank/DDBJ whole genome shotgun (WGS) entry which is preliminary data.</text>
</comment>
<evidence type="ECO:0000313" key="7">
    <source>
        <dbReference type="Proteomes" id="UP001151760"/>
    </source>
</evidence>